<dbReference type="PANTHER" id="PTHR43324:SF1">
    <property type="entry name" value="RADICAL SAM CORE DOMAIN-CONTAINING PROTEIN"/>
    <property type="match status" value="1"/>
</dbReference>
<gene>
    <name evidence="3" type="ORF">I595_1961</name>
</gene>
<protein>
    <submittedName>
        <fullName evidence="3">Competence protein ComEA related helix-hairpin-helix domain</fullName>
    </submittedName>
</protein>
<evidence type="ECO:0000313" key="3">
    <source>
        <dbReference type="EMBL" id="KPM32310.1"/>
    </source>
</evidence>
<dbReference type="PANTHER" id="PTHR43324">
    <property type="match status" value="1"/>
</dbReference>
<feature type="compositionally biased region" description="Acidic residues" evidence="1">
    <location>
        <begin position="31"/>
        <end position="40"/>
    </location>
</feature>
<evidence type="ECO:0000313" key="4">
    <source>
        <dbReference type="Proteomes" id="UP000050280"/>
    </source>
</evidence>
<dbReference type="PROSITE" id="PS51257">
    <property type="entry name" value="PROKAR_LIPOPROTEIN"/>
    <property type="match status" value="1"/>
</dbReference>
<dbReference type="Gene3D" id="1.10.150.320">
    <property type="entry name" value="Photosystem II 12 kDa extrinsic protein"/>
    <property type="match status" value="1"/>
</dbReference>
<dbReference type="RefSeq" id="WP_054559058.1">
    <property type="nucleotide sequence ID" value="NZ_LDJX01000003.1"/>
</dbReference>
<dbReference type="InterPro" id="IPR010994">
    <property type="entry name" value="RuvA_2-like"/>
</dbReference>
<reference evidence="3 4" key="1">
    <citation type="submission" date="2015-09" db="EMBL/GenBank/DDBJ databases">
        <title>Genome sequence of the marine flavobacterium Croceitalea dokdonensis DOKDO 023 that contains proton- and sodium-pumping rhodopsins.</title>
        <authorList>
            <person name="Kwon S.-K."/>
            <person name="Lee H.K."/>
            <person name="Kwak M.-J."/>
            <person name="Kim J.F."/>
        </authorList>
    </citation>
    <scope>NUCLEOTIDE SEQUENCE [LARGE SCALE GENOMIC DNA]</scope>
    <source>
        <strain evidence="3 4">DOKDO 023</strain>
    </source>
</reference>
<evidence type="ECO:0000256" key="1">
    <source>
        <dbReference type="SAM" id="MobiDB-lite"/>
    </source>
</evidence>
<feature type="region of interest" description="Disordered" evidence="1">
    <location>
        <begin position="23"/>
        <end position="52"/>
    </location>
</feature>
<dbReference type="PATRIC" id="fig|1300341.3.peg.2146"/>
<keyword evidence="4" id="KW-1185">Reference proteome</keyword>
<name>A0A0P7AUU7_9FLAO</name>
<dbReference type="Proteomes" id="UP000050280">
    <property type="component" value="Unassembled WGS sequence"/>
</dbReference>
<dbReference type="AlphaFoldDB" id="A0A0P7AUU7"/>
<comment type="caution">
    <text evidence="3">The sequence shown here is derived from an EMBL/GenBank/DDBJ whole genome shotgun (WGS) entry which is preliminary data.</text>
</comment>
<dbReference type="EMBL" id="LDJX01000003">
    <property type="protein sequence ID" value="KPM32310.1"/>
    <property type="molecule type" value="Genomic_DNA"/>
</dbReference>
<proteinExistence type="predicted"/>
<organism evidence="3 4">
    <name type="scientific">Croceitalea dokdonensis DOKDO 023</name>
    <dbReference type="NCBI Taxonomy" id="1300341"/>
    <lineage>
        <taxon>Bacteria</taxon>
        <taxon>Pseudomonadati</taxon>
        <taxon>Bacteroidota</taxon>
        <taxon>Flavobacteriia</taxon>
        <taxon>Flavobacteriales</taxon>
        <taxon>Flavobacteriaceae</taxon>
        <taxon>Croceitalea</taxon>
    </lineage>
</organism>
<dbReference type="Pfam" id="PF12836">
    <property type="entry name" value="HHH_3"/>
    <property type="match status" value="1"/>
</dbReference>
<feature type="signal peptide" evidence="2">
    <location>
        <begin position="1"/>
        <end position="20"/>
    </location>
</feature>
<keyword evidence="2" id="KW-0732">Signal</keyword>
<sequence length="233" mass="26619">MRKFTKLVVAFTLMGFTVGACNEAKKNPDGDSSEQTEMDSDSSNMEETKGMESTTVLNANLATEEDLNGIGLSSELVTAILEQRPFLDMDAFNSILGTKTNKSELYTKIFVPLNLNTTAEADFKMVPGVGDRMAHEFEEYRPYESIKQFRREIGKYVDEAEVARYENYVFVPVELNSASEEDIKALPGVGNRMAHEFEEYRPYANMEQFRKEIGKYVDEKELSRLERFVYLKE</sequence>
<accession>A0A0P7AUU7</accession>
<dbReference type="SUPFAM" id="SSF47781">
    <property type="entry name" value="RuvA domain 2-like"/>
    <property type="match status" value="2"/>
</dbReference>
<evidence type="ECO:0000256" key="2">
    <source>
        <dbReference type="SAM" id="SignalP"/>
    </source>
</evidence>
<feature type="chain" id="PRO_5006135079" evidence="2">
    <location>
        <begin position="21"/>
        <end position="233"/>
    </location>
</feature>
<feature type="compositionally biased region" description="Polar residues" evidence="1">
    <location>
        <begin position="41"/>
        <end position="52"/>
    </location>
</feature>